<dbReference type="Proteomes" id="UP001622690">
    <property type="component" value="Chromosome"/>
</dbReference>
<dbReference type="EMBL" id="CP108125">
    <property type="protein sequence ID" value="WTO86871.1"/>
    <property type="molecule type" value="Genomic_DNA"/>
</dbReference>
<accession>A0ABZ1J7Z1</accession>
<name>A0ABZ1J7Z1_9ACTN</name>
<dbReference type="InterPro" id="IPR003018">
    <property type="entry name" value="GAF"/>
</dbReference>
<feature type="region of interest" description="Disordered" evidence="1">
    <location>
        <begin position="185"/>
        <end position="245"/>
    </location>
</feature>
<gene>
    <name evidence="3" type="ORF">OHU27_32305</name>
</gene>
<keyword evidence="4" id="KW-1185">Reference proteome</keyword>
<evidence type="ECO:0000259" key="2">
    <source>
        <dbReference type="Pfam" id="PF13185"/>
    </source>
</evidence>
<dbReference type="Pfam" id="PF13185">
    <property type="entry name" value="GAF_2"/>
    <property type="match status" value="1"/>
</dbReference>
<protein>
    <submittedName>
        <fullName evidence="3">GAF domain-containing protein</fullName>
    </submittedName>
</protein>
<dbReference type="Gene3D" id="3.30.450.40">
    <property type="match status" value="1"/>
</dbReference>
<organism evidence="3 4">
    <name type="scientific">Streptomyces nigra</name>
    <dbReference type="NCBI Taxonomy" id="1827580"/>
    <lineage>
        <taxon>Bacteria</taxon>
        <taxon>Bacillati</taxon>
        <taxon>Actinomycetota</taxon>
        <taxon>Actinomycetes</taxon>
        <taxon>Kitasatosporales</taxon>
        <taxon>Streptomycetaceae</taxon>
        <taxon>Streptomyces</taxon>
    </lineage>
</organism>
<sequence length="245" mass="26573">MEDEMDWAWFARQMASMARDLLAQESVDATLGRITHAATELVEGCDAAGILVLRDDAVRTLAATDDLVVVSDRVQGELREGPCFDAAHSRTGERVYRIPDFTADAGRWPRYAPRAQELGVGSMMGFLLYTEDEDLGALNLYSRRPGAFTEMSELAGWLLASHAAIAFSSARTHAQMEEAVATRHVIGGHGHPHGPSRTGRDAGLRRPAPLLAGEQRQAPRGRPADLREGRPDLSSGHPRAGRAAP</sequence>
<proteinExistence type="predicted"/>
<evidence type="ECO:0000313" key="3">
    <source>
        <dbReference type="EMBL" id="WTO86871.1"/>
    </source>
</evidence>
<dbReference type="SUPFAM" id="SSF55781">
    <property type="entry name" value="GAF domain-like"/>
    <property type="match status" value="1"/>
</dbReference>
<evidence type="ECO:0000313" key="4">
    <source>
        <dbReference type="Proteomes" id="UP001622690"/>
    </source>
</evidence>
<reference evidence="3 4" key="1">
    <citation type="submission" date="2022-10" db="EMBL/GenBank/DDBJ databases">
        <title>The complete genomes of actinobacterial strains from the NBC collection.</title>
        <authorList>
            <person name="Joergensen T.S."/>
            <person name="Alvarez Arevalo M."/>
            <person name="Sterndorff E.B."/>
            <person name="Faurdal D."/>
            <person name="Vuksanovic O."/>
            <person name="Mourched A.-S."/>
            <person name="Charusanti P."/>
            <person name="Shaw S."/>
            <person name="Blin K."/>
            <person name="Weber T."/>
        </authorList>
    </citation>
    <scope>NUCLEOTIDE SEQUENCE [LARGE SCALE GENOMIC DNA]</scope>
    <source>
        <strain evidence="3 4">NBC_00206</strain>
    </source>
</reference>
<feature type="compositionally biased region" description="Basic and acidic residues" evidence="1">
    <location>
        <begin position="222"/>
        <end position="231"/>
    </location>
</feature>
<feature type="domain" description="GAF" evidence="2">
    <location>
        <begin position="25"/>
        <end position="167"/>
    </location>
</feature>
<evidence type="ECO:0000256" key="1">
    <source>
        <dbReference type="SAM" id="MobiDB-lite"/>
    </source>
</evidence>
<dbReference type="InterPro" id="IPR029016">
    <property type="entry name" value="GAF-like_dom_sf"/>
</dbReference>